<dbReference type="EMBL" id="VSSQ01040695">
    <property type="protein sequence ID" value="MPM93997.1"/>
    <property type="molecule type" value="Genomic_DNA"/>
</dbReference>
<comment type="caution">
    <text evidence="2">The sequence shown here is derived from an EMBL/GenBank/DDBJ whole genome shotgun (WGS) entry which is preliminary data.</text>
</comment>
<evidence type="ECO:0008006" key="3">
    <source>
        <dbReference type="Google" id="ProtNLM"/>
    </source>
</evidence>
<keyword evidence="1" id="KW-1133">Transmembrane helix</keyword>
<dbReference type="InterPro" id="IPR032593">
    <property type="entry name" value="DUF4907"/>
</dbReference>
<protein>
    <recommendedName>
        <fullName evidence="3">DUF4907 domain-containing protein</fullName>
    </recommendedName>
</protein>
<organism evidence="2">
    <name type="scientific">bioreactor metagenome</name>
    <dbReference type="NCBI Taxonomy" id="1076179"/>
    <lineage>
        <taxon>unclassified sequences</taxon>
        <taxon>metagenomes</taxon>
        <taxon>ecological metagenomes</taxon>
    </lineage>
</organism>
<dbReference type="Pfam" id="PF16250">
    <property type="entry name" value="DUF4907"/>
    <property type="match status" value="1"/>
</dbReference>
<evidence type="ECO:0000256" key="1">
    <source>
        <dbReference type="SAM" id="Phobius"/>
    </source>
</evidence>
<proteinExistence type="predicted"/>
<accession>A0A645DX90</accession>
<gene>
    <name evidence="2" type="ORF">SDC9_141139</name>
</gene>
<sequence length="101" mass="11226">MICGNLNREMNIVSMIKRVSIIILSVIAVTLLIYFSLPFSIKNESSDIYKVETFKSGNGWGYQISKNDKVIILQPYIPCITGGKPFPDKKSALDIGEIVVS</sequence>
<dbReference type="AlphaFoldDB" id="A0A645DX90"/>
<keyword evidence="1" id="KW-0472">Membrane</keyword>
<keyword evidence="1" id="KW-0812">Transmembrane</keyword>
<name>A0A645DX90_9ZZZZ</name>
<reference evidence="2" key="1">
    <citation type="submission" date="2019-08" db="EMBL/GenBank/DDBJ databases">
        <authorList>
            <person name="Kucharzyk K."/>
            <person name="Murdoch R.W."/>
            <person name="Higgins S."/>
            <person name="Loffler F."/>
        </authorList>
    </citation>
    <scope>NUCLEOTIDE SEQUENCE</scope>
</reference>
<evidence type="ECO:0000313" key="2">
    <source>
        <dbReference type="EMBL" id="MPM93997.1"/>
    </source>
</evidence>
<feature type="transmembrane region" description="Helical" evidence="1">
    <location>
        <begin position="21"/>
        <end position="41"/>
    </location>
</feature>